<comment type="caution">
    <text evidence="2">The sequence shown here is derived from an EMBL/GenBank/DDBJ whole genome shotgun (WGS) entry which is preliminary data.</text>
</comment>
<accession>A0ABS4B111</accession>
<dbReference type="Gene3D" id="3.40.1730.10">
    <property type="entry name" value="pa0076 domain"/>
    <property type="match status" value="1"/>
</dbReference>
<dbReference type="NCBIfam" id="TIGR03373">
    <property type="entry name" value="VI_minor_4"/>
    <property type="match status" value="1"/>
</dbReference>
<feature type="compositionally biased region" description="Low complexity" evidence="1">
    <location>
        <begin position="384"/>
        <end position="395"/>
    </location>
</feature>
<dbReference type="EMBL" id="JAGIYZ010000036">
    <property type="protein sequence ID" value="MBP0466768.1"/>
    <property type="molecule type" value="Genomic_DNA"/>
</dbReference>
<dbReference type="RefSeq" id="WP_209354157.1">
    <property type="nucleotide sequence ID" value="NZ_JAGIYZ010000036.1"/>
</dbReference>
<reference evidence="2 3" key="1">
    <citation type="submission" date="2021-03" db="EMBL/GenBank/DDBJ databases">
        <authorList>
            <person name="So Y."/>
        </authorList>
    </citation>
    <scope>NUCLEOTIDE SEQUENCE [LARGE SCALE GENOMIC DNA]</scope>
    <source>
        <strain evidence="2 3">PWR1</strain>
    </source>
</reference>
<evidence type="ECO:0000313" key="2">
    <source>
        <dbReference type="EMBL" id="MBP0466768.1"/>
    </source>
</evidence>
<evidence type="ECO:0000313" key="3">
    <source>
        <dbReference type="Proteomes" id="UP000680815"/>
    </source>
</evidence>
<dbReference type="InterPro" id="IPR038225">
    <property type="entry name" value="TagF_sf"/>
</dbReference>
<sequence length="439" mass="43382">MPDARPLTGLFGKVPAHGDFVRRGLPSSFVGPWDSWLQDAVAAARDALGPRWAEAWDAAPPWRFALPAGACGPDAVAGVMLPSEDTVGRRFPITLATLLAPGEPMPGPAWFERVEAVACAGRAGTADADALCAAIPDPAAPADAYPPAPAGIVEDGLPFAAPAQDPARIAPPAASIPATPFWAAAEGTPVAGEGDDVLAILTGGGASSVREQPAGPPVLGEASAPFTDGAGAPAILSDDAPDDALSLLLGGAPAADAQAAPDPVALLLGGAAAKAGETLDAIAPLPSGDEAADPLAALIGAGRQDLPDAFAPPAPEEDAPDPLAALIGAGAAAAPPGDTTDLIAPMPDPVEPADPLGTLIAAGGAEAPRADPFPPFAFEPADPPDASRADLLAPEPTAPPAPDGGGWWTRGAARLPPMVWALPALPAPSDFACLLEAHA</sequence>
<dbReference type="Proteomes" id="UP000680815">
    <property type="component" value="Unassembled WGS sequence"/>
</dbReference>
<protein>
    <submittedName>
        <fullName evidence="2">Type VI secretion system-associated protein TagF</fullName>
    </submittedName>
</protein>
<feature type="region of interest" description="Disordered" evidence="1">
    <location>
        <begin position="380"/>
        <end position="405"/>
    </location>
</feature>
<keyword evidence="3" id="KW-1185">Reference proteome</keyword>
<organism evidence="2 3">
    <name type="scientific">Roseomonas nitratireducens</name>
    <dbReference type="NCBI Taxonomy" id="2820810"/>
    <lineage>
        <taxon>Bacteria</taxon>
        <taxon>Pseudomonadati</taxon>
        <taxon>Pseudomonadota</taxon>
        <taxon>Alphaproteobacteria</taxon>
        <taxon>Acetobacterales</taxon>
        <taxon>Roseomonadaceae</taxon>
        <taxon>Roseomonas</taxon>
    </lineage>
</organism>
<dbReference type="InterPro" id="IPR017748">
    <property type="entry name" value="TagF"/>
</dbReference>
<dbReference type="Pfam" id="PF09867">
    <property type="entry name" value="TagF_N"/>
    <property type="match status" value="1"/>
</dbReference>
<name>A0ABS4B111_9PROT</name>
<evidence type="ECO:0000256" key="1">
    <source>
        <dbReference type="SAM" id="MobiDB-lite"/>
    </source>
</evidence>
<proteinExistence type="predicted"/>
<gene>
    <name evidence="2" type="primary">tagF</name>
    <name evidence="2" type="ORF">J5Y09_22760</name>
</gene>